<dbReference type="PRINTS" id="PR00412">
    <property type="entry name" value="EPOXHYDRLASE"/>
</dbReference>
<evidence type="ECO:0000259" key="8">
    <source>
        <dbReference type="Pfam" id="PF12697"/>
    </source>
</evidence>
<comment type="similarity">
    <text evidence="1 6">Belongs to the AB hydrolase superfamily.</text>
</comment>
<feature type="domain" description="AB hydrolase-1" evidence="8">
    <location>
        <begin position="47"/>
        <end position="336"/>
    </location>
</feature>
<feature type="active site" evidence="7">
    <location>
        <position position="168"/>
    </location>
</feature>
<comment type="function">
    <text evidence="6">Demethylates proteins that have been reversibly carboxymethylated.</text>
</comment>
<evidence type="ECO:0000256" key="6">
    <source>
        <dbReference type="PIRNR" id="PIRNR022950"/>
    </source>
</evidence>
<feature type="active site" evidence="7">
    <location>
        <position position="143"/>
    </location>
</feature>
<evidence type="ECO:0000256" key="5">
    <source>
        <dbReference type="ARBA" id="ARBA00049203"/>
    </source>
</evidence>
<evidence type="ECO:0000313" key="10">
    <source>
        <dbReference type="Proteomes" id="UP001194580"/>
    </source>
</evidence>
<dbReference type="SUPFAM" id="SSF53474">
    <property type="entry name" value="alpha/beta-Hydrolases"/>
    <property type="match status" value="1"/>
</dbReference>
<feature type="active site" evidence="7">
    <location>
        <position position="323"/>
    </location>
</feature>
<evidence type="ECO:0000256" key="3">
    <source>
        <dbReference type="ARBA" id="ARBA00022487"/>
    </source>
</evidence>
<dbReference type="InterPro" id="IPR000639">
    <property type="entry name" value="Epox_hydrolase-like"/>
</dbReference>
<gene>
    <name evidence="9" type="ORF">BGZ95_009943</name>
</gene>
<evidence type="ECO:0000256" key="4">
    <source>
        <dbReference type="ARBA" id="ARBA00022801"/>
    </source>
</evidence>
<sequence>MTDYEPLDWPAFFQSKRKYAISPEVDPTNIVYTLYESNAGRKHLPVIVLVHGAGHCARSFALVAQALHNTSGLTLNARILCPDLRGHGETTSNDQTNLDVENLAQDLENLLTSLYGDNIGHYLDKNGKVVGEGPPKIHLVGHSMGGSIVTQVAYWNRVPGISSVAVLDMLEVNINAAPAAIRHWCAARPPVCKTISQAIQWGVESGTVRNVLSARVSFPGMIVYNPAAILPILTPTHVPTATTTLPETPATTMGGFTWRTDLMASEHNWLSWFQGQNQKLLSPSSSAIPKLLILAEHSNLDTELSAAYLQGRFGLVKMQHVGHAVEEDDPEAVVNALLQFWLRHDIVLKPHVN</sequence>
<evidence type="ECO:0000256" key="7">
    <source>
        <dbReference type="PIRSR" id="PIRSR022950-1"/>
    </source>
</evidence>
<dbReference type="PANTHER" id="PTHR14189:SF0">
    <property type="entry name" value="PROTEIN PHOSPHATASE METHYLESTERASE 1"/>
    <property type="match status" value="1"/>
</dbReference>
<dbReference type="EC" id="3.1.1.-" evidence="6"/>
<evidence type="ECO:0000256" key="1">
    <source>
        <dbReference type="ARBA" id="ARBA00008645"/>
    </source>
</evidence>
<organism evidence="9 10">
    <name type="scientific">Linnemannia exigua</name>
    <dbReference type="NCBI Taxonomy" id="604196"/>
    <lineage>
        <taxon>Eukaryota</taxon>
        <taxon>Fungi</taxon>
        <taxon>Fungi incertae sedis</taxon>
        <taxon>Mucoromycota</taxon>
        <taxon>Mortierellomycotina</taxon>
        <taxon>Mortierellomycetes</taxon>
        <taxon>Mortierellales</taxon>
        <taxon>Mortierellaceae</taxon>
        <taxon>Linnemannia</taxon>
    </lineage>
</organism>
<accession>A0AAD4H6Q3</accession>
<proteinExistence type="inferred from homology"/>
<keyword evidence="3 6" id="KW-0719">Serine esterase</keyword>
<evidence type="ECO:0000313" key="9">
    <source>
        <dbReference type="EMBL" id="KAG0274280.1"/>
    </source>
</evidence>
<evidence type="ECO:0000256" key="2">
    <source>
        <dbReference type="ARBA" id="ARBA00020672"/>
    </source>
</evidence>
<keyword evidence="4 6" id="KW-0378">Hydrolase</keyword>
<name>A0AAD4H6Q3_9FUNG</name>
<dbReference type="InterPro" id="IPR029058">
    <property type="entry name" value="AB_hydrolase_fold"/>
</dbReference>
<comment type="catalytic activity">
    <reaction evidence="5">
        <text>[phosphatase 2A protein]-C-terminal L-leucine methyl ester + H2O = [phosphatase 2A protein]-C-terminal L-leucine + methanol + H(+)</text>
        <dbReference type="Rhea" id="RHEA:48548"/>
        <dbReference type="Rhea" id="RHEA-COMP:12134"/>
        <dbReference type="Rhea" id="RHEA-COMP:12135"/>
        <dbReference type="ChEBI" id="CHEBI:15377"/>
        <dbReference type="ChEBI" id="CHEBI:15378"/>
        <dbReference type="ChEBI" id="CHEBI:17790"/>
        <dbReference type="ChEBI" id="CHEBI:90516"/>
        <dbReference type="ChEBI" id="CHEBI:90517"/>
        <dbReference type="EC" id="3.1.1.89"/>
    </reaction>
</comment>
<dbReference type="AlphaFoldDB" id="A0AAD4H6Q3"/>
<dbReference type="Pfam" id="PF12697">
    <property type="entry name" value="Abhydrolase_6"/>
    <property type="match status" value="1"/>
</dbReference>
<dbReference type="PIRSF" id="PIRSF022950">
    <property type="entry name" value="PPase_methylesterase_euk"/>
    <property type="match status" value="1"/>
</dbReference>
<dbReference type="InterPro" id="IPR016812">
    <property type="entry name" value="PPase_methylesterase_euk"/>
</dbReference>
<dbReference type="EMBL" id="JAAAIL010000626">
    <property type="protein sequence ID" value="KAG0274280.1"/>
    <property type="molecule type" value="Genomic_DNA"/>
</dbReference>
<dbReference type="Proteomes" id="UP001194580">
    <property type="component" value="Unassembled WGS sequence"/>
</dbReference>
<keyword evidence="10" id="KW-1185">Reference proteome</keyword>
<dbReference type="Gene3D" id="3.40.50.1820">
    <property type="entry name" value="alpha/beta hydrolase"/>
    <property type="match status" value="1"/>
</dbReference>
<comment type="caution">
    <text evidence="9">The sequence shown here is derived from an EMBL/GenBank/DDBJ whole genome shotgun (WGS) entry which is preliminary data.</text>
</comment>
<dbReference type="GO" id="GO:0051723">
    <property type="term" value="F:protein methylesterase activity"/>
    <property type="evidence" value="ECO:0007669"/>
    <property type="project" value="UniProtKB-EC"/>
</dbReference>
<dbReference type="PANTHER" id="PTHR14189">
    <property type="entry name" value="PROTEIN PHOSPHATASE METHYLESTERASE-1 RELATED"/>
    <property type="match status" value="1"/>
</dbReference>
<protein>
    <recommendedName>
        <fullName evidence="2 6">Protein phosphatase methylesterase 1</fullName>
        <shortName evidence="6">PME-1</shortName>
        <ecNumber evidence="6">3.1.1.-</ecNumber>
    </recommendedName>
</protein>
<reference evidence="9" key="1">
    <citation type="journal article" date="2020" name="Fungal Divers.">
        <title>Resolving the Mortierellaceae phylogeny through synthesis of multi-gene phylogenetics and phylogenomics.</title>
        <authorList>
            <person name="Vandepol N."/>
            <person name="Liber J."/>
            <person name="Desiro A."/>
            <person name="Na H."/>
            <person name="Kennedy M."/>
            <person name="Barry K."/>
            <person name="Grigoriev I.V."/>
            <person name="Miller A.N."/>
            <person name="O'Donnell K."/>
            <person name="Stajich J.E."/>
            <person name="Bonito G."/>
        </authorList>
    </citation>
    <scope>NUCLEOTIDE SEQUENCE</scope>
    <source>
        <strain evidence="9">NRRL 28262</strain>
    </source>
</reference>
<dbReference type="InterPro" id="IPR000073">
    <property type="entry name" value="AB_hydrolase_1"/>
</dbReference>